<feature type="region of interest" description="Disordered" evidence="1">
    <location>
        <begin position="213"/>
        <end position="247"/>
    </location>
</feature>
<feature type="transmembrane region" description="Helical" evidence="2">
    <location>
        <begin position="120"/>
        <end position="142"/>
    </location>
</feature>
<keyword evidence="2" id="KW-1133">Transmembrane helix</keyword>
<evidence type="ECO:0000256" key="2">
    <source>
        <dbReference type="SAM" id="Phobius"/>
    </source>
</evidence>
<dbReference type="AlphaFoldDB" id="A0A934NE99"/>
<proteinExistence type="predicted"/>
<dbReference type="EMBL" id="JAEKNQ010000040">
    <property type="protein sequence ID" value="MBJ7603724.1"/>
    <property type="molecule type" value="Genomic_DNA"/>
</dbReference>
<accession>A0A934NE99</accession>
<keyword evidence="2" id="KW-0472">Membrane</keyword>
<evidence type="ECO:0000313" key="3">
    <source>
        <dbReference type="EMBL" id="MBJ7603724.1"/>
    </source>
</evidence>
<evidence type="ECO:0000313" key="4">
    <source>
        <dbReference type="Proteomes" id="UP000620075"/>
    </source>
</evidence>
<reference evidence="3 4" key="1">
    <citation type="submission" date="2020-10" db="EMBL/GenBank/DDBJ databases">
        <title>Ca. Dormibacterota MAGs.</title>
        <authorList>
            <person name="Montgomery K."/>
        </authorList>
    </citation>
    <scope>NUCLEOTIDE SEQUENCE [LARGE SCALE GENOMIC DNA]</scope>
    <source>
        <strain evidence="3">SC8811_S16_3</strain>
    </source>
</reference>
<protein>
    <submittedName>
        <fullName evidence="3">Uncharacterized protein</fullName>
    </submittedName>
</protein>
<sequence length="247" mass="27025">MLKFYPERPRPAAFRVVGDLAVGTWTVICLLLGRWLHDQIERLRQVGEALRGTGDEINSGIGQLNTGFGQLNDVLKAIKDSPLSQLLNLHNSPALPSLARRGDQLIAAAGQLNTVVDQTALVVGVLVAAIPILLITGPYVAWRWRDARERGAALAYLDRAAAGGLSEQASALLAFRAVSTLSFTRLMRVSRDPVSDLLEHRYEALADEMLRSTGLRGDRHRRPERPPTPEATSRRFEPPGLPPSTDS</sequence>
<evidence type="ECO:0000256" key="1">
    <source>
        <dbReference type="SAM" id="MobiDB-lite"/>
    </source>
</evidence>
<comment type="caution">
    <text evidence="3">The sequence shown here is derived from an EMBL/GenBank/DDBJ whole genome shotgun (WGS) entry which is preliminary data.</text>
</comment>
<keyword evidence="2" id="KW-0812">Transmembrane</keyword>
<organism evidence="3 4">
    <name type="scientific">Candidatus Dormiibacter inghamiae</name>
    <dbReference type="NCBI Taxonomy" id="3127013"/>
    <lineage>
        <taxon>Bacteria</taxon>
        <taxon>Bacillati</taxon>
        <taxon>Candidatus Dormiibacterota</taxon>
        <taxon>Candidatus Dormibacteria</taxon>
        <taxon>Candidatus Dormibacterales</taxon>
        <taxon>Candidatus Dormibacteraceae</taxon>
        <taxon>Candidatus Dormiibacter</taxon>
    </lineage>
</organism>
<feature type="compositionally biased region" description="Basic and acidic residues" evidence="1">
    <location>
        <begin position="224"/>
        <end position="237"/>
    </location>
</feature>
<dbReference type="Proteomes" id="UP000620075">
    <property type="component" value="Unassembled WGS sequence"/>
</dbReference>
<dbReference type="RefSeq" id="WP_338180203.1">
    <property type="nucleotide sequence ID" value="NZ_JAEKNQ010000040.1"/>
</dbReference>
<gene>
    <name evidence="3" type="ORF">JF888_11110</name>
</gene>
<feature type="transmembrane region" description="Helical" evidence="2">
    <location>
        <begin position="12"/>
        <end position="36"/>
    </location>
</feature>
<name>A0A934NE99_9BACT</name>